<keyword evidence="3" id="KW-0813">Transport</keyword>
<evidence type="ECO:0000256" key="1">
    <source>
        <dbReference type="ARBA" id="ARBA00004127"/>
    </source>
</evidence>
<comment type="subcellular location">
    <subcellularLocation>
        <location evidence="1">Endomembrane system</location>
        <topology evidence="1">Multi-pass membrane protein</topology>
    </subcellularLocation>
</comment>
<sequence>FLQYLPQIWLNYRRKCTEGFHIGGVLLDFSGGILSLLQMNIYCALEHSTKQFTGNIPKLVLGILTLVFNITLVLQHYMLY</sequence>
<dbReference type="SMART" id="SM00679">
    <property type="entry name" value="CTNS"/>
    <property type="match status" value="1"/>
</dbReference>
<dbReference type="eggNOG" id="KOG3145">
    <property type="taxonomic scope" value="Eukaryota"/>
</dbReference>
<dbReference type="GO" id="GO:0012505">
    <property type="term" value="C:endomembrane system"/>
    <property type="evidence" value="ECO:0007669"/>
    <property type="project" value="UniProtKB-SubCell"/>
</dbReference>
<gene>
    <name evidence="10" type="ORF">NEMVEDRAFT_v1g136800</name>
</gene>
<reference evidence="10 11" key="1">
    <citation type="journal article" date="2007" name="Science">
        <title>Sea anemone genome reveals ancestral eumetazoan gene repertoire and genomic organization.</title>
        <authorList>
            <person name="Putnam N.H."/>
            <person name="Srivastava M."/>
            <person name="Hellsten U."/>
            <person name="Dirks B."/>
            <person name="Chapman J."/>
            <person name="Salamov A."/>
            <person name="Terry A."/>
            <person name="Shapiro H."/>
            <person name="Lindquist E."/>
            <person name="Kapitonov V.V."/>
            <person name="Jurka J."/>
            <person name="Genikhovich G."/>
            <person name="Grigoriev I.V."/>
            <person name="Lucas S.M."/>
            <person name="Steele R.E."/>
            <person name="Finnerty J.R."/>
            <person name="Technau U."/>
            <person name="Martindale M.Q."/>
            <person name="Rokhsar D.S."/>
        </authorList>
    </citation>
    <scope>NUCLEOTIDE SEQUENCE [LARGE SCALE GENOMIC DNA]</scope>
    <source>
        <strain evidence="11">CH2 X CH6</strain>
    </source>
</reference>
<dbReference type="PANTHER" id="PTHR13131:SF5">
    <property type="entry name" value="CYSTINOSIN"/>
    <property type="match status" value="1"/>
</dbReference>
<dbReference type="GO" id="GO:0015811">
    <property type="term" value="P:L-cystine transport"/>
    <property type="evidence" value="ECO:0007669"/>
    <property type="project" value="UniProtKB-ARBA"/>
</dbReference>
<dbReference type="Gene3D" id="1.20.1280.290">
    <property type="match status" value="1"/>
</dbReference>
<feature type="transmembrane region" description="Helical" evidence="9">
    <location>
        <begin position="59"/>
        <end position="78"/>
    </location>
</feature>
<evidence type="ECO:0000256" key="9">
    <source>
        <dbReference type="SAM" id="Phobius"/>
    </source>
</evidence>
<dbReference type="EMBL" id="DS469889">
    <property type="protein sequence ID" value="EDO31571.1"/>
    <property type="molecule type" value="Genomic_DNA"/>
</dbReference>
<dbReference type="OMA" id="WYRSIDS"/>
<feature type="transmembrane region" description="Helical" evidence="9">
    <location>
        <begin position="20"/>
        <end position="38"/>
    </location>
</feature>
<dbReference type="GO" id="GO:0015179">
    <property type="term" value="F:L-amino acid transmembrane transporter activity"/>
    <property type="evidence" value="ECO:0007669"/>
    <property type="project" value="UniProtKB-ARBA"/>
</dbReference>
<dbReference type="Proteomes" id="UP000001593">
    <property type="component" value="Unassembled WGS sequence"/>
</dbReference>
<comment type="similarity">
    <text evidence="2">Belongs to the cystinosin family.</text>
</comment>
<dbReference type="PhylomeDB" id="A7SXI3"/>
<proteinExistence type="inferred from homology"/>
<evidence type="ECO:0000256" key="4">
    <source>
        <dbReference type="ARBA" id="ARBA00022692"/>
    </source>
</evidence>
<evidence type="ECO:0000256" key="5">
    <source>
        <dbReference type="ARBA" id="ARBA00022737"/>
    </source>
</evidence>
<dbReference type="Pfam" id="PF04193">
    <property type="entry name" value="PQ-loop"/>
    <property type="match status" value="1"/>
</dbReference>
<comment type="catalytic activity">
    <reaction evidence="8">
        <text>L-cystine(out) + H(+)(out) = L-cystine(in) + H(+)(in)</text>
        <dbReference type="Rhea" id="RHEA:66172"/>
        <dbReference type="ChEBI" id="CHEBI:15378"/>
        <dbReference type="ChEBI" id="CHEBI:35491"/>
    </reaction>
    <physiologicalReaction direction="left-to-right" evidence="8">
        <dbReference type="Rhea" id="RHEA:66173"/>
    </physiologicalReaction>
</comment>
<dbReference type="InParanoid" id="A7SXI3"/>
<feature type="non-terminal residue" evidence="10">
    <location>
        <position position="80"/>
    </location>
</feature>
<feature type="non-terminal residue" evidence="10">
    <location>
        <position position="1"/>
    </location>
</feature>
<dbReference type="HOGENOM" id="CLU_171409_0_0_1"/>
<evidence type="ECO:0000313" key="10">
    <source>
        <dbReference type="EMBL" id="EDO31571.1"/>
    </source>
</evidence>
<keyword evidence="7 9" id="KW-0472">Membrane</keyword>
<evidence type="ECO:0000256" key="3">
    <source>
        <dbReference type="ARBA" id="ARBA00022448"/>
    </source>
</evidence>
<protein>
    <recommendedName>
        <fullName evidence="12">Cystinosin</fullName>
    </recommendedName>
</protein>
<evidence type="ECO:0000256" key="8">
    <source>
        <dbReference type="ARBA" id="ARBA00048473"/>
    </source>
</evidence>
<keyword evidence="11" id="KW-1185">Reference proteome</keyword>
<keyword evidence="4 9" id="KW-0812">Transmembrane</keyword>
<evidence type="ECO:0008006" key="12">
    <source>
        <dbReference type="Google" id="ProtNLM"/>
    </source>
</evidence>
<evidence type="ECO:0000313" key="11">
    <source>
        <dbReference type="Proteomes" id="UP000001593"/>
    </source>
</evidence>
<organism evidence="10 11">
    <name type="scientific">Nematostella vectensis</name>
    <name type="common">Starlet sea anemone</name>
    <dbReference type="NCBI Taxonomy" id="45351"/>
    <lineage>
        <taxon>Eukaryota</taxon>
        <taxon>Metazoa</taxon>
        <taxon>Cnidaria</taxon>
        <taxon>Anthozoa</taxon>
        <taxon>Hexacorallia</taxon>
        <taxon>Actiniaria</taxon>
        <taxon>Edwardsiidae</taxon>
        <taxon>Nematostella</taxon>
    </lineage>
</organism>
<evidence type="ECO:0000256" key="7">
    <source>
        <dbReference type="ARBA" id="ARBA00023136"/>
    </source>
</evidence>
<dbReference type="InterPro" id="IPR006603">
    <property type="entry name" value="PQ-loop_rpt"/>
</dbReference>
<accession>A7SXI3</accession>
<keyword evidence="5" id="KW-0677">Repeat</keyword>
<dbReference type="InterPro" id="IPR005282">
    <property type="entry name" value="LC_transporter"/>
</dbReference>
<dbReference type="AlphaFoldDB" id="A7SXI3"/>
<evidence type="ECO:0000256" key="2">
    <source>
        <dbReference type="ARBA" id="ARBA00006855"/>
    </source>
</evidence>
<keyword evidence="6 9" id="KW-1133">Transmembrane helix</keyword>
<dbReference type="KEGG" id="nve:5502503"/>
<evidence type="ECO:0000256" key="6">
    <source>
        <dbReference type="ARBA" id="ARBA00022989"/>
    </source>
</evidence>
<dbReference type="PANTHER" id="PTHR13131">
    <property type="entry name" value="CYSTINOSIN"/>
    <property type="match status" value="1"/>
</dbReference>
<name>A7SXI3_NEMVE</name>
<dbReference type="STRING" id="45351.A7SXI3"/>